<dbReference type="InterPro" id="IPR011006">
    <property type="entry name" value="CheY-like_superfamily"/>
</dbReference>
<dbReference type="InterPro" id="IPR001789">
    <property type="entry name" value="Sig_transdc_resp-reg_receiver"/>
</dbReference>
<dbReference type="SUPFAM" id="SSF52172">
    <property type="entry name" value="CheY-like"/>
    <property type="match status" value="1"/>
</dbReference>
<dbReference type="RefSeq" id="WP_238751729.1">
    <property type="nucleotide sequence ID" value="NZ_CAKLPZ010000003.1"/>
</dbReference>
<proteinExistence type="predicted"/>
<evidence type="ECO:0000313" key="6">
    <source>
        <dbReference type="Proteomes" id="UP000837803"/>
    </source>
</evidence>
<dbReference type="SMART" id="SM00850">
    <property type="entry name" value="LytTR"/>
    <property type="match status" value="1"/>
</dbReference>
<dbReference type="PROSITE" id="PS50930">
    <property type="entry name" value="HTH_LYTTR"/>
    <property type="match status" value="1"/>
</dbReference>
<reference evidence="5" key="1">
    <citation type="submission" date="2021-12" db="EMBL/GenBank/DDBJ databases">
        <authorList>
            <person name="Rodrigo-Torres L."/>
            <person name="Arahal R. D."/>
            <person name="Lucena T."/>
        </authorList>
    </citation>
    <scope>NUCLEOTIDE SEQUENCE</scope>
    <source>
        <strain evidence="5">CECT 8419</strain>
    </source>
</reference>
<evidence type="ECO:0000313" key="5">
    <source>
        <dbReference type="EMBL" id="CAH1001872.1"/>
    </source>
</evidence>
<keyword evidence="1" id="KW-0238">DNA-binding</keyword>
<dbReference type="InterPro" id="IPR039420">
    <property type="entry name" value="WalR-like"/>
</dbReference>
<accession>A0ABN8F8H2</accession>
<dbReference type="Pfam" id="PF00072">
    <property type="entry name" value="Response_reg"/>
    <property type="match status" value="1"/>
</dbReference>
<comment type="caution">
    <text evidence="5">The sequence shown here is derived from an EMBL/GenBank/DDBJ whole genome shotgun (WGS) entry which is preliminary data.</text>
</comment>
<dbReference type="Gene3D" id="3.40.50.2300">
    <property type="match status" value="1"/>
</dbReference>
<feature type="domain" description="Response regulatory" evidence="3">
    <location>
        <begin position="3"/>
        <end position="113"/>
    </location>
</feature>
<evidence type="ECO:0000256" key="1">
    <source>
        <dbReference type="ARBA" id="ARBA00023125"/>
    </source>
</evidence>
<feature type="modified residue" description="4-aspartylphosphate" evidence="2">
    <location>
        <position position="53"/>
    </location>
</feature>
<dbReference type="Gene3D" id="2.40.50.1020">
    <property type="entry name" value="LytTr DNA-binding domain"/>
    <property type="match status" value="1"/>
</dbReference>
<dbReference type="PANTHER" id="PTHR48111">
    <property type="entry name" value="REGULATOR OF RPOS"/>
    <property type="match status" value="1"/>
</dbReference>
<dbReference type="EMBL" id="CAKLPZ010000003">
    <property type="protein sequence ID" value="CAH1001872.1"/>
    <property type="molecule type" value="Genomic_DNA"/>
</dbReference>
<dbReference type="InterPro" id="IPR007492">
    <property type="entry name" value="LytTR_DNA-bd_dom"/>
</dbReference>
<dbReference type="Pfam" id="PF04397">
    <property type="entry name" value="LytTR"/>
    <property type="match status" value="1"/>
</dbReference>
<name>A0ABN8F8H2_9BACT</name>
<keyword evidence="6" id="KW-1185">Reference proteome</keyword>
<dbReference type="Proteomes" id="UP000837803">
    <property type="component" value="Unassembled WGS sequence"/>
</dbReference>
<dbReference type="SMART" id="SM00448">
    <property type="entry name" value="REC"/>
    <property type="match status" value="1"/>
</dbReference>
<organism evidence="5 6">
    <name type="scientific">Neolewinella maritima</name>
    <dbReference type="NCBI Taxonomy" id="1383882"/>
    <lineage>
        <taxon>Bacteria</taxon>
        <taxon>Pseudomonadati</taxon>
        <taxon>Bacteroidota</taxon>
        <taxon>Saprospiria</taxon>
        <taxon>Saprospirales</taxon>
        <taxon>Lewinellaceae</taxon>
        <taxon>Neolewinella</taxon>
    </lineage>
</organism>
<evidence type="ECO:0000256" key="2">
    <source>
        <dbReference type="PROSITE-ProRule" id="PRU00169"/>
    </source>
</evidence>
<sequence>MITTLIVDDEPLARSGLSEFVSRVDFLIEVGQCRNGLEALSFLEQPVDLLLLDVQMPGLSGTELVRSLSVPPAVIFTTAHPGFAVEGFELEAVDYLLKPISFPRFLRAVLKVKNYAPAAPPTVPTATPEDIFIREDGRVTRIRVADILYAEAMQNYCRITTTSASYLTLLPLSQLLESLPVDAFVQIHRSYLVHIDAVDGIAGHQVRIGEKLLPISRSNRDSVLRRLLGDRLL</sequence>
<feature type="domain" description="HTH LytTR-type" evidence="4">
    <location>
        <begin position="131"/>
        <end position="230"/>
    </location>
</feature>
<protein>
    <submittedName>
        <fullName evidence="5">Sensory transduction protein LytR</fullName>
    </submittedName>
</protein>
<evidence type="ECO:0000259" key="4">
    <source>
        <dbReference type="PROSITE" id="PS50930"/>
    </source>
</evidence>
<dbReference type="PROSITE" id="PS50110">
    <property type="entry name" value="RESPONSE_REGULATORY"/>
    <property type="match status" value="1"/>
</dbReference>
<dbReference type="PANTHER" id="PTHR48111:SF17">
    <property type="entry name" value="TRANSCRIPTIONAL REGULATORY PROTEIN YPDB"/>
    <property type="match status" value="1"/>
</dbReference>
<gene>
    <name evidence="5" type="primary">lytR_3</name>
    <name evidence="5" type="ORF">LEM8419_02780</name>
</gene>
<keyword evidence="2" id="KW-0597">Phosphoprotein</keyword>
<evidence type="ECO:0000259" key="3">
    <source>
        <dbReference type="PROSITE" id="PS50110"/>
    </source>
</evidence>